<name>A0A2P6SIC1_ROSCH</name>
<keyword evidence="6" id="KW-1133">Transmembrane helix</keyword>
<gene>
    <name evidence="12" type="ORF">RchiOBHm_Chr1g0359231</name>
</gene>
<evidence type="ECO:0000256" key="9">
    <source>
        <dbReference type="ARBA" id="ARBA00023180"/>
    </source>
</evidence>
<dbReference type="Pfam" id="PF08263">
    <property type="entry name" value="LRRNT_2"/>
    <property type="match status" value="1"/>
</dbReference>
<evidence type="ECO:0000256" key="3">
    <source>
        <dbReference type="ARBA" id="ARBA00022692"/>
    </source>
</evidence>
<dbReference type="GO" id="GO:0016020">
    <property type="term" value="C:membrane"/>
    <property type="evidence" value="ECO:0007669"/>
    <property type="project" value="UniProtKB-SubCell"/>
</dbReference>
<evidence type="ECO:0000259" key="11">
    <source>
        <dbReference type="Pfam" id="PF08263"/>
    </source>
</evidence>
<evidence type="ECO:0000256" key="5">
    <source>
        <dbReference type="ARBA" id="ARBA00022737"/>
    </source>
</evidence>
<evidence type="ECO:0000313" key="12">
    <source>
        <dbReference type="EMBL" id="PRQ58429.1"/>
    </source>
</evidence>
<keyword evidence="13" id="KW-1185">Reference proteome</keyword>
<evidence type="ECO:0000313" key="13">
    <source>
        <dbReference type="Proteomes" id="UP000238479"/>
    </source>
</evidence>
<keyword evidence="2" id="KW-0433">Leucine-rich repeat</keyword>
<dbReference type="InterPro" id="IPR032675">
    <property type="entry name" value="LRR_dom_sf"/>
</dbReference>
<dbReference type="STRING" id="74649.A0A2P6SIC1"/>
<reference evidence="12 13" key="1">
    <citation type="journal article" date="2018" name="Nat. Genet.">
        <title>The Rosa genome provides new insights in the design of modern roses.</title>
        <authorList>
            <person name="Bendahmane M."/>
        </authorList>
    </citation>
    <scope>NUCLEOTIDE SEQUENCE [LARGE SCALE GENOMIC DNA]</scope>
    <source>
        <strain evidence="13">cv. Old Blush</strain>
    </source>
</reference>
<evidence type="ECO:0000256" key="6">
    <source>
        <dbReference type="ARBA" id="ARBA00022989"/>
    </source>
</evidence>
<sequence length="79" mass="8660">MASIKHSLQLLLTAFILFSMQCSIFIEATKSNSGFKNITVACIAEERKALLKHKQGLKDPSGQLSTWVGEDCCKWTGVG</sequence>
<dbReference type="InterPro" id="IPR013210">
    <property type="entry name" value="LRR_N_plant-typ"/>
</dbReference>
<keyword evidence="5" id="KW-0677">Repeat</keyword>
<evidence type="ECO:0000256" key="2">
    <source>
        <dbReference type="ARBA" id="ARBA00022614"/>
    </source>
</evidence>
<evidence type="ECO:0000256" key="8">
    <source>
        <dbReference type="ARBA" id="ARBA00023170"/>
    </source>
</evidence>
<dbReference type="Proteomes" id="UP000238479">
    <property type="component" value="Chromosome 1"/>
</dbReference>
<evidence type="ECO:0000256" key="10">
    <source>
        <dbReference type="SAM" id="SignalP"/>
    </source>
</evidence>
<dbReference type="PANTHER" id="PTHR48063">
    <property type="entry name" value="LRR RECEPTOR-LIKE KINASE"/>
    <property type="match status" value="1"/>
</dbReference>
<comment type="caution">
    <text evidence="12">The sequence shown here is derived from an EMBL/GenBank/DDBJ whole genome shotgun (WGS) entry which is preliminary data.</text>
</comment>
<dbReference type="InterPro" id="IPR046956">
    <property type="entry name" value="RLP23-like"/>
</dbReference>
<feature type="chain" id="PRO_5015153081" evidence="10">
    <location>
        <begin position="29"/>
        <end position="79"/>
    </location>
</feature>
<feature type="domain" description="Leucine-rich repeat-containing N-terminal plant-type" evidence="11">
    <location>
        <begin position="44"/>
        <end position="78"/>
    </location>
</feature>
<evidence type="ECO:0000256" key="7">
    <source>
        <dbReference type="ARBA" id="ARBA00023136"/>
    </source>
</evidence>
<keyword evidence="8" id="KW-0675">Receptor</keyword>
<protein>
    <submittedName>
        <fullName evidence="12">Putative leucine-rich repeat-containing, plant-type</fullName>
    </submittedName>
</protein>
<dbReference type="Gramene" id="PRQ58429">
    <property type="protein sequence ID" value="PRQ58429"/>
    <property type="gene ID" value="RchiOBHm_Chr1g0359231"/>
</dbReference>
<keyword evidence="4 10" id="KW-0732">Signal</keyword>
<dbReference type="EMBL" id="PDCK01000039">
    <property type="protein sequence ID" value="PRQ58429.1"/>
    <property type="molecule type" value="Genomic_DNA"/>
</dbReference>
<dbReference type="OMA" id="KNITVAC"/>
<organism evidence="12 13">
    <name type="scientific">Rosa chinensis</name>
    <name type="common">China rose</name>
    <dbReference type="NCBI Taxonomy" id="74649"/>
    <lineage>
        <taxon>Eukaryota</taxon>
        <taxon>Viridiplantae</taxon>
        <taxon>Streptophyta</taxon>
        <taxon>Embryophyta</taxon>
        <taxon>Tracheophyta</taxon>
        <taxon>Spermatophyta</taxon>
        <taxon>Magnoliopsida</taxon>
        <taxon>eudicotyledons</taxon>
        <taxon>Gunneridae</taxon>
        <taxon>Pentapetalae</taxon>
        <taxon>rosids</taxon>
        <taxon>fabids</taxon>
        <taxon>Rosales</taxon>
        <taxon>Rosaceae</taxon>
        <taxon>Rosoideae</taxon>
        <taxon>Rosoideae incertae sedis</taxon>
        <taxon>Rosa</taxon>
    </lineage>
</organism>
<keyword evidence="3" id="KW-0812">Transmembrane</keyword>
<evidence type="ECO:0000256" key="1">
    <source>
        <dbReference type="ARBA" id="ARBA00004479"/>
    </source>
</evidence>
<feature type="signal peptide" evidence="10">
    <location>
        <begin position="1"/>
        <end position="28"/>
    </location>
</feature>
<keyword evidence="9" id="KW-0325">Glycoprotein</keyword>
<dbReference type="AlphaFoldDB" id="A0A2P6SIC1"/>
<dbReference type="PANTHER" id="PTHR48063:SF90">
    <property type="entry name" value="OS11G0565920 PROTEIN"/>
    <property type="match status" value="1"/>
</dbReference>
<proteinExistence type="predicted"/>
<evidence type="ECO:0000256" key="4">
    <source>
        <dbReference type="ARBA" id="ARBA00022729"/>
    </source>
</evidence>
<keyword evidence="7" id="KW-0472">Membrane</keyword>
<dbReference type="Gene3D" id="3.80.10.10">
    <property type="entry name" value="Ribonuclease Inhibitor"/>
    <property type="match status" value="1"/>
</dbReference>
<comment type="subcellular location">
    <subcellularLocation>
        <location evidence="1">Membrane</location>
        <topology evidence="1">Single-pass type I membrane protein</topology>
    </subcellularLocation>
</comment>
<accession>A0A2P6SIC1</accession>